<evidence type="ECO:0000256" key="11">
    <source>
        <dbReference type="ARBA" id="ARBA00049534"/>
    </source>
</evidence>
<evidence type="ECO:0000256" key="10">
    <source>
        <dbReference type="ARBA" id="ARBA00047838"/>
    </source>
</evidence>
<evidence type="ECO:0000256" key="4">
    <source>
        <dbReference type="ARBA" id="ARBA00022490"/>
    </source>
</evidence>
<evidence type="ECO:0000256" key="7">
    <source>
        <dbReference type="ARBA" id="ARBA00022962"/>
    </source>
</evidence>
<keyword evidence="6" id="KW-0378">Hydrolase</keyword>
<dbReference type="InterPro" id="IPR017926">
    <property type="entry name" value="GATASE"/>
</dbReference>
<dbReference type="GO" id="GO:0000107">
    <property type="term" value="F:imidazoleglycerol-phosphate synthase activity"/>
    <property type="evidence" value="ECO:0007669"/>
    <property type="project" value="RHEA"/>
</dbReference>
<evidence type="ECO:0000256" key="6">
    <source>
        <dbReference type="ARBA" id="ARBA00022801"/>
    </source>
</evidence>
<dbReference type="EMBL" id="UOEE01000199">
    <property type="protein sequence ID" value="VAV95229.1"/>
    <property type="molecule type" value="Genomic_DNA"/>
</dbReference>
<organism evidence="13">
    <name type="scientific">hydrothermal vent metagenome</name>
    <dbReference type="NCBI Taxonomy" id="652676"/>
    <lineage>
        <taxon>unclassified sequences</taxon>
        <taxon>metagenomes</taxon>
        <taxon>ecological metagenomes</taxon>
    </lineage>
</organism>
<dbReference type="Gene3D" id="3.40.50.880">
    <property type="match status" value="1"/>
</dbReference>
<dbReference type="UniPathway" id="UPA00031">
    <property type="reaction ID" value="UER00010"/>
</dbReference>
<dbReference type="PANTHER" id="PTHR42701:SF1">
    <property type="entry name" value="IMIDAZOLE GLYCEROL PHOSPHATE SYNTHASE SUBUNIT HISH"/>
    <property type="match status" value="1"/>
</dbReference>
<dbReference type="CDD" id="cd01748">
    <property type="entry name" value="GATase1_IGP_Synthase"/>
    <property type="match status" value="1"/>
</dbReference>
<dbReference type="GO" id="GO:0000105">
    <property type="term" value="P:L-histidine biosynthetic process"/>
    <property type="evidence" value="ECO:0007669"/>
    <property type="project" value="UniProtKB-UniPathway"/>
</dbReference>
<evidence type="ECO:0000256" key="1">
    <source>
        <dbReference type="ARBA" id="ARBA00004496"/>
    </source>
</evidence>
<proteinExistence type="inferred from homology"/>
<evidence type="ECO:0000256" key="9">
    <source>
        <dbReference type="ARBA" id="ARBA00023239"/>
    </source>
</evidence>
<keyword evidence="9" id="KW-0456">Lyase</keyword>
<comment type="subunit">
    <text evidence="3">Heterodimer of HisH and HisF.</text>
</comment>
<dbReference type="PANTHER" id="PTHR42701">
    <property type="entry name" value="IMIDAZOLE GLYCEROL PHOSPHATE SYNTHASE SUBUNIT HISH"/>
    <property type="match status" value="1"/>
</dbReference>
<gene>
    <name evidence="13" type="ORF">MNBD_ALPHA06-1991</name>
</gene>
<keyword evidence="13" id="KW-0328">Glycosyltransferase</keyword>
<dbReference type="EC" id="2.4.2.-" evidence="13"/>
<name>A0A3B0RTH8_9ZZZZ</name>
<comment type="catalytic activity">
    <reaction evidence="11">
        <text>L-glutamine + H2O = L-glutamate + NH4(+)</text>
        <dbReference type="Rhea" id="RHEA:15889"/>
        <dbReference type="ChEBI" id="CHEBI:15377"/>
        <dbReference type="ChEBI" id="CHEBI:28938"/>
        <dbReference type="ChEBI" id="CHEBI:29985"/>
        <dbReference type="ChEBI" id="CHEBI:58359"/>
        <dbReference type="EC" id="3.5.1.2"/>
    </reaction>
</comment>
<dbReference type="InterPro" id="IPR010139">
    <property type="entry name" value="Imidazole-glycPsynth_HisH"/>
</dbReference>
<evidence type="ECO:0000256" key="3">
    <source>
        <dbReference type="ARBA" id="ARBA00011152"/>
    </source>
</evidence>
<dbReference type="GO" id="GO:0005737">
    <property type="term" value="C:cytoplasm"/>
    <property type="evidence" value="ECO:0007669"/>
    <property type="project" value="UniProtKB-SubCell"/>
</dbReference>
<dbReference type="Pfam" id="PF00117">
    <property type="entry name" value="GATase"/>
    <property type="match status" value="1"/>
</dbReference>
<keyword evidence="8" id="KW-0368">Histidine biosynthesis</keyword>
<dbReference type="NCBIfam" id="TIGR01855">
    <property type="entry name" value="IMP_synth_hisH"/>
    <property type="match status" value="1"/>
</dbReference>
<dbReference type="PROSITE" id="PS51273">
    <property type="entry name" value="GATASE_TYPE_1"/>
    <property type="match status" value="1"/>
</dbReference>
<dbReference type="GO" id="GO:0004359">
    <property type="term" value="F:glutaminase activity"/>
    <property type="evidence" value="ECO:0007669"/>
    <property type="project" value="UniProtKB-EC"/>
</dbReference>
<dbReference type="GO" id="GO:0016829">
    <property type="term" value="F:lyase activity"/>
    <property type="evidence" value="ECO:0007669"/>
    <property type="project" value="UniProtKB-KW"/>
</dbReference>
<dbReference type="HAMAP" id="MF_00278">
    <property type="entry name" value="HisH"/>
    <property type="match status" value="1"/>
</dbReference>
<keyword evidence="4" id="KW-0963">Cytoplasm</keyword>
<reference evidence="13" key="1">
    <citation type="submission" date="2018-06" db="EMBL/GenBank/DDBJ databases">
        <authorList>
            <person name="Zhirakovskaya E."/>
        </authorList>
    </citation>
    <scope>NUCLEOTIDE SEQUENCE</scope>
</reference>
<evidence type="ECO:0000259" key="12">
    <source>
        <dbReference type="Pfam" id="PF00117"/>
    </source>
</evidence>
<comment type="catalytic activity">
    <reaction evidence="10">
        <text>5-[(5-phospho-1-deoxy-D-ribulos-1-ylimino)methylamino]-1-(5-phospho-beta-D-ribosyl)imidazole-4-carboxamide + L-glutamine = D-erythro-1-(imidazol-4-yl)glycerol 3-phosphate + 5-amino-1-(5-phospho-beta-D-ribosyl)imidazole-4-carboxamide + L-glutamate + H(+)</text>
        <dbReference type="Rhea" id="RHEA:24793"/>
        <dbReference type="ChEBI" id="CHEBI:15378"/>
        <dbReference type="ChEBI" id="CHEBI:29985"/>
        <dbReference type="ChEBI" id="CHEBI:58278"/>
        <dbReference type="ChEBI" id="CHEBI:58359"/>
        <dbReference type="ChEBI" id="CHEBI:58475"/>
        <dbReference type="ChEBI" id="CHEBI:58525"/>
        <dbReference type="EC" id="4.3.2.10"/>
    </reaction>
</comment>
<dbReference type="FunFam" id="3.40.50.880:FF:000009">
    <property type="entry name" value="Imidazole glycerol phosphate synthase subunit HisH"/>
    <property type="match status" value="1"/>
</dbReference>
<dbReference type="AlphaFoldDB" id="A0A3B0RTH8"/>
<accession>A0A3B0RTH8</accession>
<dbReference type="InterPro" id="IPR029062">
    <property type="entry name" value="Class_I_gatase-like"/>
</dbReference>
<comment type="pathway">
    <text evidence="2">Amino-acid biosynthesis; L-histidine biosynthesis; L-histidine from 5-phospho-alpha-D-ribose 1-diphosphate: step 5/9.</text>
</comment>
<keyword evidence="13" id="KW-0808">Transferase</keyword>
<feature type="domain" description="Glutamine amidotransferase" evidence="12">
    <location>
        <begin position="36"/>
        <end position="193"/>
    </location>
</feature>
<evidence type="ECO:0000256" key="8">
    <source>
        <dbReference type="ARBA" id="ARBA00023102"/>
    </source>
</evidence>
<sequence>MSVMIADTGCANLASVRFALARLGVVASISAEPEILAKAQRLILPGVGSARAAMQALQAKGLAEMLIEYQRPLLGICLGLQLLFRQSEEANTACLGRLPGQIEALPNTDGPVPHMGWNTLDIEQQDPILHGIEQSSYVYFVHSFAAKPDKNTLASTQYGMRFAAIIRKDNLYACQFHPERSGKTGARILQNFMKVNQ</sequence>
<keyword evidence="7" id="KW-0315">Glutamine amidotransferase</keyword>
<evidence type="ECO:0000313" key="13">
    <source>
        <dbReference type="EMBL" id="VAV95229.1"/>
    </source>
</evidence>
<protein>
    <submittedName>
        <fullName evidence="13">Imidazole glycerol phosphate synthase amidotransferase subunit</fullName>
        <ecNumber evidence="13">2.4.2.-</ecNumber>
    </submittedName>
</protein>
<dbReference type="SUPFAM" id="SSF52317">
    <property type="entry name" value="Class I glutamine amidotransferase-like"/>
    <property type="match status" value="1"/>
</dbReference>
<keyword evidence="5" id="KW-0028">Amino-acid biosynthesis</keyword>
<evidence type="ECO:0000256" key="5">
    <source>
        <dbReference type="ARBA" id="ARBA00022605"/>
    </source>
</evidence>
<comment type="subcellular location">
    <subcellularLocation>
        <location evidence="1">Cytoplasm</location>
    </subcellularLocation>
</comment>
<evidence type="ECO:0000256" key="2">
    <source>
        <dbReference type="ARBA" id="ARBA00005091"/>
    </source>
</evidence>
<dbReference type="PIRSF" id="PIRSF000495">
    <property type="entry name" value="Amidotransf_hisH"/>
    <property type="match status" value="1"/>
</dbReference>